<protein>
    <recommendedName>
        <fullName evidence="3">Yeast cell wall synthesis Kre9/Knh1-like N-terminal domain-containing protein</fullName>
    </recommendedName>
</protein>
<evidence type="ECO:0000256" key="2">
    <source>
        <dbReference type="SAM" id="MobiDB-lite"/>
    </source>
</evidence>
<dbReference type="PANTHER" id="PTHR40633:SF1">
    <property type="entry name" value="GPI ANCHORED SERINE-THREONINE RICH PROTEIN (AFU_ORTHOLOGUE AFUA_1G03630)"/>
    <property type="match status" value="1"/>
</dbReference>
<dbReference type="EMBL" id="KQ086098">
    <property type="protein sequence ID" value="KLO08276.1"/>
    <property type="molecule type" value="Genomic_DNA"/>
</dbReference>
<gene>
    <name evidence="4" type="ORF">SCHPADRAFT_798222</name>
</gene>
<evidence type="ECO:0000256" key="1">
    <source>
        <dbReference type="ARBA" id="ARBA00022729"/>
    </source>
</evidence>
<accession>A0A0H2RTV9</accession>
<keyword evidence="1" id="KW-0732">Signal</keyword>
<evidence type="ECO:0000313" key="5">
    <source>
        <dbReference type="Proteomes" id="UP000053477"/>
    </source>
</evidence>
<dbReference type="STRING" id="27342.A0A0H2RTV9"/>
<evidence type="ECO:0000313" key="4">
    <source>
        <dbReference type="EMBL" id="KLO08276.1"/>
    </source>
</evidence>
<feature type="non-terminal residue" evidence="4">
    <location>
        <position position="154"/>
    </location>
</feature>
<feature type="region of interest" description="Disordered" evidence="2">
    <location>
        <begin position="107"/>
        <end position="132"/>
    </location>
</feature>
<proteinExistence type="predicted"/>
<keyword evidence="5" id="KW-1185">Reference proteome</keyword>
<dbReference type="InterPro" id="IPR052982">
    <property type="entry name" value="SRP1/TIP1-like"/>
</dbReference>
<dbReference type="OrthoDB" id="2432613at2759"/>
<sequence length="154" mass="16281">AACSLAQISPTTPGPNETYNAGSACKIAWTPDSSGSWTNLTIALMSGSNTNMSLVTKVAEGLDGTNASLTPFSWTCPEVTPYSDIYFYQFTNGNLTENSTWTTRFTIASPAGDSDSPENMKQPNGDEVPWGMGQLKESKLSSNTSLASQNSSSS</sequence>
<dbReference type="Proteomes" id="UP000053477">
    <property type="component" value="Unassembled WGS sequence"/>
</dbReference>
<reference evidence="4 5" key="1">
    <citation type="submission" date="2015-04" db="EMBL/GenBank/DDBJ databases">
        <title>Complete genome sequence of Schizopora paradoxa KUC8140, a cosmopolitan wood degrader in East Asia.</title>
        <authorList>
            <consortium name="DOE Joint Genome Institute"/>
            <person name="Min B."/>
            <person name="Park H."/>
            <person name="Jang Y."/>
            <person name="Kim J.-J."/>
            <person name="Kim K.H."/>
            <person name="Pangilinan J."/>
            <person name="Lipzen A."/>
            <person name="Riley R."/>
            <person name="Grigoriev I.V."/>
            <person name="Spatafora J.W."/>
            <person name="Choi I.-G."/>
        </authorList>
    </citation>
    <scope>NUCLEOTIDE SEQUENCE [LARGE SCALE GENOMIC DNA]</scope>
    <source>
        <strain evidence="4 5">KUC8140</strain>
    </source>
</reference>
<dbReference type="InterPro" id="IPR018466">
    <property type="entry name" value="Kre9/Knh1-like_N"/>
</dbReference>
<feature type="domain" description="Yeast cell wall synthesis Kre9/Knh1-like N-terminal" evidence="3">
    <location>
        <begin position="12"/>
        <end position="107"/>
    </location>
</feature>
<evidence type="ECO:0000259" key="3">
    <source>
        <dbReference type="Pfam" id="PF10342"/>
    </source>
</evidence>
<feature type="non-terminal residue" evidence="4">
    <location>
        <position position="1"/>
    </location>
</feature>
<dbReference type="PANTHER" id="PTHR40633">
    <property type="entry name" value="MATRIX PROTEIN, PUTATIVE (AFU_ORTHOLOGUE AFUA_8G05410)-RELATED"/>
    <property type="match status" value="1"/>
</dbReference>
<dbReference type="Pfam" id="PF10342">
    <property type="entry name" value="Kre9_KNH"/>
    <property type="match status" value="1"/>
</dbReference>
<dbReference type="InParanoid" id="A0A0H2RTV9"/>
<organism evidence="4 5">
    <name type="scientific">Schizopora paradoxa</name>
    <dbReference type="NCBI Taxonomy" id="27342"/>
    <lineage>
        <taxon>Eukaryota</taxon>
        <taxon>Fungi</taxon>
        <taxon>Dikarya</taxon>
        <taxon>Basidiomycota</taxon>
        <taxon>Agaricomycotina</taxon>
        <taxon>Agaricomycetes</taxon>
        <taxon>Hymenochaetales</taxon>
        <taxon>Schizoporaceae</taxon>
        <taxon>Schizopora</taxon>
    </lineage>
</organism>
<dbReference type="AlphaFoldDB" id="A0A0H2RTV9"/>
<name>A0A0H2RTV9_9AGAM</name>